<sequence length="88" mass="9509">MKVRFPFFAILALAAVAIAAPVPEPDTAVDVGRNFKCDNDYLTRFCGASNIGGRCVNGRFDSGSDMCSNCKCIWYICALSIPAVMMGY</sequence>
<reference evidence="2 3" key="1">
    <citation type="journal article" date="2016" name="PLoS Pathog.">
        <title>Biosynthesis of antibiotic leucinostatins in bio-control fungus Purpureocillium lilacinum and their inhibition on phytophthora revealed by genome mining.</title>
        <authorList>
            <person name="Wang G."/>
            <person name="Liu Z."/>
            <person name="Lin R."/>
            <person name="Li E."/>
            <person name="Mao Z."/>
            <person name="Ling J."/>
            <person name="Yang Y."/>
            <person name="Yin W.B."/>
            <person name="Xie B."/>
        </authorList>
    </citation>
    <scope>NUCLEOTIDE SEQUENCE [LARGE SCALE GENOMIC DNA]</scope>
    <source>
        <strain evidence="2">170</strain>
    </source>
</reference>
<evidence type="ECO:0000256" key="1">
    <source>
        <dbReference type="SAM" id="SignalP"/>
    </source>
</evidence>
<evidence type="ECO:0000313" key="2">
    <source>
        <dbReference type="EMBL" id="OWT42923.1"/>
    </source>
</evidence>
<organism evidence="2 3">
    <name type="scientific">Pochonia chlamydosporia 170</name>
    <dbReference type="NCBI Taxonomy" id="1380566"/>
    <lineage>
        <taxon>Eukaryota</taxon>
        <taxon>Fungi</taxon>
        <taxon>Dikarya</taxon>
        <taxon>Ascomycota</taxon>
        <taxon>Pezizomycotina</taxon>
        <taxon>Sordariomycetes</taxon>
        <taxon>Hypocreomycetidae</taxon>
        <taxon>Hypocreales</taxon>
        <taxon>Clavicipitaceae</taxon>
        <taxon>Pochonia</taxon>
    </lineage>
</organism>
<dbReference type="AlphaFoldDB" id="A0A219AQ62"/>
<name>A0A219AQ62_METCM</name>
<protein>
    <submittedName>
        <fullName evidence="2">Uncharacterized protein</fullName>
    </submittedName>
</protein>
<dbReference type="KEGG" id="pchm:VFPPC_17884"/>
<comment type="caution">
    <text evidence="2">The sequence shown here is derived from an EMBL/GenBank/DDBJ whole genome shotgun (WGS) entry which is preliminary data.</text>
</comment>
<keyword evidence="3" id="KW-1185">Reference proteome</keyword>
<dbReference type="RefSeq" id="XP_022285388.1">
    <property type="nucleotide sequence ID" value="XM_022429558.1"/>
</dbReference>
<feature type="chain" id="PRO_5013098216" evidence="1">
    <location>
        <begin position="20"/>
        <end position="88"/>
    </location>
</feature>
<accession>A0A219AQ62</accession>
<keyword evidence="1" id="KW-0732">Signal</keyword>
<dbReference type="GeneID" id="33936785"/>
<dbReference type="Proteomes" id="UP000078397">
    <property type="component" value="Unassembled WGS sequence"/>
</dbReference>
<gene>
    <name evidence="2" type="ORF">VFPPC_17884</name>
</gene>
<dbReference type="EMBL" id="LSBJ02000004">
    <property type="protein sequence ID" value="OWT42923.1"/>
    <property type="molecule type" value="Genomic_DNA"/>
</dbReference>
<feature type="signal peptide" evidence="1">
    <location>
        <begin position="1"/>
        <end position="19"/>
    </location>
</feature>
<evidence type="ECO:0000313" key="3">
    <source>
        <dbReference type="Proteomes" id="UP000078397"/>
    </source>
</evidence>
<proteinExistence type="predicted"/>